<accession>A0ABQ6PQD5</accession>
<protein>
    <submittedName>
        <fullName evidence="3">LytTR family DNA-binding domain-containing protein</fullName>
    </submittedName>
</protein>
<feature type="transmembrane region" description="Helical" evidence="1">
    <location>
        <begin position="92"/>
        <end position="113"/>
    </location>
</feature>
<feature type="domain" description="HTH LytTR-type" evidence="2">
    <location>
        <begin position="194"/>
        <end position="288"/>
    </location>
</feature>
<dbReference type="PANTHER" id="PTHR37299:SF1">
    <property type="entry name" value="STAGE 0 SPORULATION PROTEIN A HOMOLOG"/>
    <property type="match status" value="1"/>
</dbReference>
<keyword evidence="1" id="KW-0472">Membrane</keyword>
<dbReference type="GO" id="GO:0003677">
    <property type="term" value="F:DNA binding"/>
    <property type="evidence" value="ECO:0007669"/>
    <property type="project" value="UniProtKB-KW"/>
</dbReference>
<evidence type="ECO:0000313" key="3">
    <source>
        <dbReference type="EMBL" id="GMQ29757.1"/>
    </source>
</evidence>
<dbReference type="SMART" id="SM00850">
    <property type="entry name" value="LytTR"/>
    <property type="match status" value="1"/>
</dbReference>
<dbReference type="Gene3D" id="2.40.50.1020">
    <property type="entry name" value="LytTr DNA-binding domain"/>
    <property type="match status" value="1"/>
</dbReference>
<name>A0ABQ6PQD5_9BACT</name>
<feature type="transmembrane region" description="Helical" evidence="1">
    <location>
        <begin position="54"/>
        <end position="72"/>
    </location>
</feature>
<comment type="caution">
    <text evidence="3">The sequence shown here is derived from an EMBL/GenBank/DDBJ whole genome shotgun (WGS) entry which is preliminary data.</text>
</comment>
<evidence type="ECO:0000259" key="2">
    <source>
        <dbReference type="PROSITE" id="PS50930"/>
    </source>
</evidence>
<evidence type="ECO:0000256" key="1">
    <source>
        <dbReference type="SAM" id="Phobius"/>
    </source>
</evidence>
<keyword evidence="1" id="KW-0812">Transmembrane</keyword>
<reference evidence="3 4" key="1">
    <citation type="submission" date="2023-08" db="EMBL/GenBank/DDBJ databases">
        <title>Draft genome sequence of Algoriphagus confluentis.</title>
        <authorList>
            <person name="Takatani N."/>
            <person name="Hosokawa M."/>
            <person name="Sawabe T."/>
        </authorList>
    </citation>
    <scope>NUCLEOTIDE SEQUENCE [LARGE SCALE GENOMIC DNA]</scope>
    <source>
        <strain evidence="3 4">NBRC 111222</strain>
    </source>
</reference>
<dbReference type="PANTHER" id="PTHR37299">
    <property type="entry name" value="TRANSCRIPTIONAL REGULATOR-RELATED"/>
    <property type="match status" value="1"/>
</dbReference>
<feature type="transmembrane region" description="Helical" evidence="1">
    <location>
        <begin position="21"/>
        <end position="42"/>
    </location>
</feature>
<dbReference type="InterPro" id="IPR046947">
    <property type="entry name" value="LytR-like"/>
</dbReference>
<dbReference type="Pfam" id="PF04397">
    <property type="entry name" value="LytTR"/>
    <property type="match status" value="1"/>
</dbReference>
<organism evidence="3 4">
    <name type="scientific">Algoriphagus confluentis</name>
    <dbReference type="NCBI Taxonomy" id="1697556"/>
    <lineage>
        <taxon>Bacteria</taxon>
        <taxon>Pseudomonadati</taxon>
        <taxon>Bacteroidota</taxon>
        <taxon>Cytophagia</taxon>
        <taxon>Cytophagales</taxon>
        <taxon>Cyclobacteriaceae</taxon>
        <taxon>Algoriphagus</taxon>
    </lineage>
</organism>
<proteinExistence type="predicted"/>
<keyword evidence="4" id="KW-1185">Reference proteome</keyword>
<dbReference type="InterPro" id="IPR007492">
    <property type="entry name" value="LytTR_DNA-bd_dom"/>
</dbReference>
<dbReference type="EMBL" id="BTPD01000007">
    <property type="protein sequence ID" value="GMQ29757.1"/>
    <property type="molecule type" value="Genomic_DNA"/>
</dbReference>
<gene>
    <name evidence="3" type="ORF">Aconfl_24000</name>
</gene>
<dbReference type="RefSeq" id="WP_338224477.1">
    <property type="nucleotide sequence ID" value="NZ_BTPD01000007.1"/>
</dbReference>
<keyword evidence="1" id="KW-1133">Transmembrane helix</keyword>
<evidence type="ECO:0000313" key="4">
    <source>
        <dbReference type="Proteomes" id="UP001338309"/>
    </source>
</evidence>
<dbReference type="Proteomes" id="UP001338309">
    <property type="component" value="Unassembled WGS sequence"/>
</dbReference>
<keyword evidence="3" id="KW-0238">DNA-binding</keyword>
<feature type="transmembrane region" description="Helical" evidence="1">
    <location>
        <begin position="125"/>
        <end position="145"/>
    </location>
</feature>
<sequence length="288" mass="32975">MWVIQLLKEPYPLNSIRKMTWFGALVAIFVFLFLSFFQPFGLGAETLDGLLKVTASYGLITFATIVLGTIAIRRLFPGYFQENHWVFGRELLITLLNFFLIGVFNTLYSDYMFSIGLTLRGFLSFQFYTLGVGFFPILFFMMLKYTHLLRANTRSASDLSGSISRAKETTNSPSDAKIQIHSELKKDDLEIYASDLVYAETADNYVAVYHLIEGKLQKSLVRSTLGRLENDVEGYPRLIRCHRAFLVNLDYLESFRGNAQGLQLRLKHSQNEIPVSRNMVAKIKKLLE</sequence>
<dbReference type="PROSITE" id="PS50930">
    <property type="entry name" value="HTH_LYTTR"/>
    <property type="match status" value="1"/>
</dbReference>